<sequence length="157" mass="17174">MPQGEGRGPDPGRGHIRVCDRSQRRCQCLGWRALHRSGITLYGDRESLLTLQLLVGLTGLSPPLWALRELQGSSPYLPCSYGQKGSSILLDRDVDLFPLLTGQVSPLRATLRCTPEPQMKSRPPPHAQEQAASPLQSCRCWSVATKPPAARCPVSAH</sequence>
<protein>
    <submittedName>
        <fullName evidence="1">Uncharacterized protein</fullName>
    </submittedName>
</protein>
<evidence type="ECO:0000313" key="1">
    <source>
        <dbReference type="EMBL" id="KAJ1096805.1"/>
    </source>
</evidence>
<dbReference type="Proteomes" id="UP001066276">
    <property type="component" value="Chromosome 10"/>
</dbReference>
<comment type="caution">
    <text evidence="1">The sequence shown here is derived from an EMBL/GenBank/DDBJ whole genome shotgun (WGS) entry which is preliminary data.</text>
</comment>
<organism evidence="1 2">
    <name type="scientific">Pleurodeles waltl</name>
    <name type="common">Iberian ribbed newt</name>
    <dbReference type="NCBI Taxonomy" id="8319"/>
    <lineage>
        <taxon>Eukaryota</taxon>
        <taxon>Metazoa</taxon>
        <taxon>Chordata</taxon>
        <taxon>Craniata</taxon>
        <taxon>Vertebrata</taxon>
        <taxon>Euteleostomi</taxon>
        <taxon>Amphibia</taxon>
        <taxon>Batrachia</taxon>
        <taxon>Caudata</taxon>
        <taxon>Salamandroidea</taxon>
        <taxon>Salamandridae</taxon>
        <taxon>Pleurodelinae</taxon>
        <taxon>Pleurodeles</taxon>
    </lineage>
</organism>
<reference evidence="1" key="1">
    <citation type="journal article" date="2022" name="bioRxiv">
        <title>Sequencing and chromosome-scale assembly of the giantPleurodeles waltlgenome.</title>
        <authorList>
            <person name="Brown T."/>
            <person name="Elewa A."/>
            <person name="Iarovenko S."/>
            <person name="Subramanian E."/>
            <person name="Araus A.J."/>
            <person name="Petzold A."/>
            <person name="Susuki M."/>
            <person name="Suzuki K.-i.T."/>
            <person name="Hayashi T."/>
            <person name="Toyoda A."/>
            <person name="Oliveira C."/>
            <person name="Osipova E."/>
            <person name="Leigh N.D."/>
            <person name="Simon A."/>
            <person name="Yun M.H."/>
        </authorList>
    </citation>
    <scope>NUCLEOTIDE SEQUENCE</scope>
    <source>
        <strain evidence="1">20211129_DDA</strain>
        <tissue evidence="1">Liver</tissue>
    </source>
</reference>
<proteinExistence type="predicted"/>
<dbReference type="EMBL" id="JANPWB010000014">
    <property type="protein sequence ID" value="KAJ1096805.1"/>
    <property type="molecule type" value="Genomic_DNA"/>
</dbReference>
<dbReference type="AlphaFoldDB" id="A0AAV7M1W7"/>
<evidence type="ECO:0000313" key="2">
    <source>
        <dbReference type="Proteomes" id="UP001066276"/>
    </source>
</evidence>
<keyword evidence="2" id="KW-1185">Reference proteome</keyword>
<accession>A0AAV7M1W7</accession>
<name>A0AAV7M1W7_PLEWA</name>
<gene>
    <name evidence="1" type="ORF">NDU88_001936</name>
</gene>